<comment type="caution">
    <text evidence="1">The sequence shown here is derived from an EMBL/GenBank/DDBJ whole genome shotgun (WGS) entry which is preliminary data.</text>
</comment>
<dbReference type="EMBL" id="ONZP01000552">
    <property type="protein sequence ID" value="SPJ87079.1"/>
    <property type="molecule type" value="Genomic_DNA"/>
</dbReference>
<dbReference type="Proteomes" id="UP001187734">
    <property type="component" value="Unassembled WGS sequence"/>
</dbReference>
<protein>
    <submittedName>
        <fullName evidence="1">Uncharacterized protein</fullName>
    </submittedName>
</protein>
<reference evidence="1" key="1">
    <citation type="submission" date="2018-03" db="EMBL/GenBank/DDBJ databases">
        <authorList>
            <person name="Guldener U."/>
        </authorList>
    </citation>
    <scope>NUCLEOTIDE SEQUENCE</scope>
</reference>
<gene>
    <name evidence="1" type="ORF">FTOL_12104</name>
</gene>
<evidence type="ECO:0000313" key="2">
    <source>
        <dbReference type="Proteomes" id="UP001187734"/>
    </source>
</evidence>
<keyword evidence="2" id="KW-1185">Reference proteome</keyword>
<organism evidence="1 2">
    <name type="scientific">Fusarium torulosum</name>
    <dbReference type="NCBI Taxonomy" id="33205"/>
    <lineage>
        <taxon>Eukaryota</taxon>
        <taxon>Fungi</taxon>
        <taxon>Dikarya</taxon>
        <taxon>Ascomycota</taxon>
        <taxon>Pezizomycotina</taxon>
        <taxon>Sordariomycetes</taxon>
        <taxon>Hypocreomycetidae</taxon>
        <taxon>Hypocreales</taxon>
        <taxon>Nectriaceae</taxon>
        <taxon>Fusarium</taxon>
    </lineage>
</organism>
<proteinExistence type="predicted"/>
<evidence type="ECO:0000313" key="1">
    <source>
        <dbReference type="EMBL" id="SPJ87079.1"/>
    </source>
</evidence>
<name>A0AAE8SP17_9HYPO</name>
<accession>A0AAE8SP17</accession>
<dbReference type="AlphaFoldDB" id="A0AAE8SP17"/>
<sequence>MSTRKINEGTYGPGTFTDAEETSLPNEYYRLLKYIAKITLGFLRNNADLDSVTFYGHDLPIVPRPLKSQAISAVLNAMIGIIGRDIYLICGFKTGKIDIDVDKAGLYLATLAHVSVSGKRLAEIQKDGILLKAGKDVDSQILTKNAMHYRT</sequence>